<dbReference type="Pfam" id="PF04075">
    <property type="entry name" value="F420H2_quin_red"/>
    <property type="match status" value="1"/>
</dbReference>
<name>A0ABV5TWQ2_9PSEU</name>
<proteinExistence type="inferred from homology"/>
<dbReference type="NCBIfam" id="TIGR00026">
    <property type="entry name" value="hi_GC_TIGR00026"/>
    <property type="match status" value="1"/>
</dbReference>
<dbReference type="Proteomes" id="UP001589535">
    <property type="component" value="Unassembled WGS sequence"/>
</dbReference>
<accession>A0ABV5TWQ2</accession>
<gene>
    <name evidence="3" type="ORF">ACFFTO_05120</name>
</gene>
<comment type="caution">
    <text evidence="3">The sequence shown here is derived from an EMBL/GenBank/DDBJ whole genome shotgun (WGS) entry which is preliminary data.</text>
</comment>
<evidence type="ECO:0000256" key="1">
    <source>
        <dbReference type="ARBA" id="ARBA00008710"/>
    </source>
</evidence>
<keyword evidence="4" id="KW-1185">Reference proteome</keyword>
<organism evidence="3 4">
    <name type="scientific">Amycolatopsis plumensis</name>
    <dbReference type="NCBI Taxonomy" id="236508"/>
    <lineage>
        <taxon>Bacteria</taxon>
        <taxon>Bacillati</taxon>
        <taxon>Actinomycetota</taxon>
        <taxon>Actinomycetes</taxon>
        <taxon>Pseudonocardiales</taxon>
        <taxon>Pseudonocardiaceae</taxon>
        <taxon>Amycolatopsis</taxon>
    </lineage>
</organism>
<protein>
    <submittedName>
        <fullName evidence="3">Nitroreductase/quinone reductase family protein</fullName>
    </submittedName>
</protein>
<comment type="similarity">
    <text evidence="1">Belongs to the F420H(2)-dependent quinone reductase family.</text>
</comment>
<evidence type="ECO:0000256" key="2">
    <source>
        <dbReference type="ARBA" id="ARBA00049106"/>
    </source>
</evidence>
<dbReference type="PANTHER" id="PTHR39428:SF3">
    <property type="entry name" value="DEAZAFLAVIN-DEPENDENT NITROREDUCTASE"/>
    <property type="match status" value="1"/>
</dbReference>
<dbReference type="Gene3D" id="2.30.110.10">
    <property type="entry name" value="Electron Transport, Fmn-binding Protein, Chain A"/>
    <property type="match status" value="1"/>
</dbReference>
<dbReference type="PANTHER" id="PTHR39428">
    <property type="entry name" value="F420H(2)-DEPENDENT QUINONE REDUCTASE RV1261C"/>
    <property type="match status" value="1"/>
</dbReference>
<dbReference type="RefSeq" id="WP_378189636.1">
    <property type="nucleotide sequence ID" value="NZ_JBHMBK010000003.1"/>
</dbReference>
<dbReference type="EMBL" id="JBHMBK010000003">
    <property type="protein sequence ID" value="MFB9683557.1"/>
    <property type="molecule type" value="Genomic_DNA"/>
</dbReference>
<dbReference type="InterPro" id="IPR012349">
    <property type="entry name" value="Split_barrel_FMN-bd"/>
</dbReference>
<reference evidence="3 4" key="1">
    <citation type="submission" date="2024-09" db="EMBL/GenBank/DDBJ databases">
        <authorList>
            <person name="Sun Q."/>
            <person name="Mori K."/>
        </authorList>
    </citation>
    <scope>NUCLEOTIDE SEQUENCE [LARGE SCALE GENOMIC DNA]</scope>
    <source>
        <strain evidence="3 4">JCM 13852</strain>
    </source>
</reference>
<dbReference type="InterPro" id="IPR004378">
    <property type="entry name" value="F420H2_quin_Rdtase"/>
</dbReference>
<comment type="catalytic activity">
    <reaction evidence="2">
        <text>oxidized coenzyme F420-(gamma-L-Glu)(n) + a quinol + H(+) = reduced coenzyme F420-(gamma-L-Glu)(n) + a quinone</text>
        <dbReference type="Rhea" id="RHEA:39663"/>
        <dbReference type="Rhea" id="RHEA-COMP:12939"/>
        <dbReference type="Rhea" id="RHEA-COMP:14378"/>
        <dbReference type="ChEBI" id="CHEBI:15378"/>
        <dbReference type="ChEBI" id="CHEBI:24646"/>
        <dbReference type="ChEBI" id="CHEBI:132124"/>
        <dbReference type="ChEBI" id="CHEBI:133980"/>
        <dbReference type="ChEBI" id="CHEBI:139511"/>
    </reaction>
</comment>
<evidence type="ECO:0000313" key="4">
    <source>
        <dbReference type="Proteomes" id="UP001589535"/>
    </source>
</evidence>
<evidence type="ECO:0000313" key="3">
    <source>
        <dbReference type="EMBL" id="MFB9683557.1"/>
    </source>
</evidence>
<sequence>MPSDFALKTMNAVHRGLIKLTGGRVGWQVAMPVLELTTIGRKSGQPRSVLLTSPHQEGDAVVVVASRGGDDTHPAWFLNLRDNPDVEVSLKGGPKRPMRARIADAEERARLWPKITADFKNYAQYQTKTEREIPLVFLEPR</sequence>